<dbReference type="InterPro" id="IPR044282">
    <property type="entry name" value="ABAP1/ARIA"/>
</dbReference>
<dbReference type="EMBL" id="QZWG01000003">
    <property type="protein sequence ID" value="RZC20821.1"/>
    <property type="molecule type" value="Genomic_DNA"/>
</dbReference>
<dbReference type="InterPro" id="IPR011989">
    <property type="entry name" value="ARM-like"/>
</dbReference>
<name>A0A445LC11_GLYSO</name>
<feature type="domain" description="BTB" evidence="5">
    <location>
        <begin position="583"/>
        <end position="649"/>
    </location>
</feature>
<feature type="repeat" description="ARM" evidence="4">
    <location>
        <begin position="407"/>
        <end position="449"/>
    </location>
</feature>
<dbReference type="InterPro" id="IPR000225">
    <property type="entry name" value="Armadillo"/>
</dbReference>
<dbReference type="EMBL" id="QZWG01000003">
    <property type="protein sequence ID" value="RZC20822.1"/>
    <property type="molecule type" value="Genomic_DNA"/>
</dbReference>
<reference evidence="7 9" key="1">
    <citation type="submission" date="2018-09" db="EMBL/GenBank/DDBJ databases">
        <title>A high-quality reference genome of wild soybean provides a powerful tool to mine soybean genomes.</title>
        <authorList>
            <person name="Xie M."/>
            <person name="Chung C.Y.L."/>
            <person name="Li M.-W."/>
            <person name="Wong F.-L."/>
            <person name="Chan T.-F."/>
            <person name="Lam H.-M."/>
        </authorList>
    </citation>
    <scope>NUCLEOTIDE SEQUENCE [LARGE SCALE GENOMIC DNA]</scope>
    <source>
        <strain evidence="9">cv. W05</strain>
        <tissue evidence="7">Hypocotyl of etiolated seedlings</tissue>
    </source>
</reference>
<dbReference type="Gene3D" id="3.30.710.10">
    <property type="entry name" value="Potassium Channel Kv1.1, Chain A"/>
    <property type="match status" value="1"/>
</dbReference>
<evidence type="ECO:0000313" key="8">
    <source>
        <dbReference type="EMBL" id="RZC20822.1"/>
    </source>
</evidence>
<feature type="repeat" description="ARM" evidence="4">
    <location>
        <begin position="366"/>
        <end position="408"/>
    </location>
</feature>
<feature type="repeat" description="ARM" evidence="4">
    <location>
        <begin position="240"/>
        <end position="275"/>
    </location>
</feature>
<evidence type="ECO:0000256" key="1">
    <source>
        <dbReference type="ARBA" id="ARBA00004184"/>
    </source>
</evidence>
<dbReference type="SMART" id="SM00225">
    <property type="entry name" value="BTB"/>
    <property type="match status" value="1"/>
</dbReference>
<dbReference type="SUPFAM" id="SSF48371">
    <property type="entry name" value="ARM repeat"/>
    <property type="match status" value="2"/>
</dbReference>
<dbReference type="Proteomes" id="UP000289340">
    <property type="component" value="Chromosome 3"/>
</dbReference>
<evidence type="ECO:0000256" key="3">
    <source>
        <dbReference type="ARBA" id="ARBA00022737"/>
    </source>
</evidence>
<dbReference type="AlphaFoldDB" id="A0A445LC11"/>
<dbReference type="PANTHER" id="PTHR46710">
    <property type="entry name" value="ARM REPEAT PROTEIN INTERACTING WITH ABF2"/>
    <property type="match status" value="1"/>
</dbReference>
<dbReference type="GO" id="GO:0012505">
    <property type="term" value="C:endomembrane system"/>
    <property type="evidence" value="ECO:0007669"/>
    <property type="project" value="UniProtKB-SubCell"/>
</dbReference>
<dbReference type="PROSITE" id="PS50176">
    <property type="entry name" value="ARM_REPEAT"/>
    <property type="match status" value="4"/>
</dbReference>
<keyword evidence="3" id="KW-0677">Repeat</keyword>
<dbReference type="InterPro" id="IPR000210">
    <property type="entry name" value="BTB/POZ_dom"/>
</dbReference>
<dbReference type="Gene3D" id="1.25.10.10">
    <property type="entry name" value="Leucine-rich Repeat Variant"/>
    <property type="match status" value="3"/>
</dbReference>
<evidence type="ECO:0000259" key="5">
    <source>
        <dbReference type="PROSITE" id="PS50097"/>
    </source>
</evidence>
<dbReference type="SMART" id="SM00185">
    <property type="entry name" value="ARM"/>
    <property type="match status" value="9"/>
</dbReference>
<sequence>MIGAKIQTSPKLNLKGRRKKLFIREAHKGQLIYFVLISFPNPMEKRYPVARRSSKRKLEADLTEDQTHTKASKISAKILKQVSLLNSAAIPFTALDCATVKSAVHSLSVLAANEDLVDTILNCGVVPALVRHLRLTDNMRKYDGHEAETVKDYSDGVTEHDQFDVVKRCAVILELLAIEQEYQQLIVDAGALPCLVDWLRMQKISTTSQPLIDLLKRVADAITSLIHENNGIKTLFRMEGGIAPLVELLEFNDIKVQRAAARALRTLAFKNDGNKNQIVESNALPTLVLMLQSEDPKTHYEAVGVIGNLVHSSPDIKKEVLLAGALQPVISLLSSCCSESQREAALLIGQFATTDSDCKVHICQRGAIPPLVDMLRSPDAELQEMSAFALGRLAQDSHNQAGIGQCGGIEPLLKLLDSKKVPVQQNAIFALYSLADNEDNVAAIIKADGFRKLKAGNFRNQQTVECVAKTLKKLEEKTQGRVLKHLIHLMRFAEAVQRRVAIALAYLCSPHDRKTIFINNNGLKLLLDTLKSSNLKQKSDASAALHKLAIKASSSFSLFDIASPSPTLQMYFGDEYVNNPKLSDVTFLVEGRSFYAHRDCLLSSDIFRAMFDGSYREREAKSIVIPNIKWDVFELMMRYIYTGTVDVNLDIAQDLLRAADQYLLDGLKRICEYTISQEISEENVSLLYKMSEDFNATSLKHSCILFMLEKFDKLRCEPWYCPLVRHILPDICMFFSTLLVKSHPTDS</sequence>
<evidence type="ECO:0000256" key="4">
    <source>
        <dbReference type="PROSITE-ProRule" id="PRU00259"/>
    </source>
</evidence>
<gene>
    <name evidence="7" type="ORF">D0Y65_007257</name>
</gene>
<dbReference type="SUPFAM" id="SSF54695">
    <property type="entry name" value="POZ domain"/>
    <property type="match status" value="1"/>
</dbReference>
<proteinExistence type="predicted"/>
<organism evidence="7 9">
    <name type="scientific">Glycine soja</name>
    <name type="common">Wild soybean</name>
    <dbReference type="NCBI Taxonomy" id="3848"/>
    <lineage>
        <taxon>Eukaryota</taxon>
        <taxon>Viridiplantae</taxon>
        <taxon>Streptophyta</taxon>
        <taxon>Embryophyta</taxon>
        <taxon>Tracheophyta</taxon>
        <taxon>Spermatophyta</taxon>
        <taxon>Magnoliopsida</taxon>
        <taxon>eudicotyledons</taxon>
        <taxon>Gunneridae</taxon>
        <taxon>Pentapetalae</taxon>
        <taxon>rosids</taxon>
        <taxon>fabids</taxon>
        <taxon>Fabales</taxon>
        <taxon>Fabaceae</taxon>
        <taxon>Papilionoideae</taxon>
        <taxon>50 kb inversion clade</taxon>
        <taxon>NPAAA clade</taxon>
        <taxon>indigoferoid/millettioid clade</taxon>
        <taxon>Phaseoleae</taxon>
        <taxon>Glycine</taxon>
        <taxon>Glycine subgen. Soja</taxon>
    </lineage>
</organism>
<dbReference type="InterPro" id="IPR011333">
    <property type="entry name" value="SKP1/BTB/POZ_sf"/>
</dbReference>
<dbReference type="Pfam" id="PF00651">
    <property type="entry name" value="BTB"/>
    <property type="match status" value="1"/>
</dbReference>
<dbReference type="Pfam" id="PF00514">
    <property type="entry name" value="Arm"/>
    <property type="match status" value="4"/>
</dbReference>
<dbReference type="InterPro" id="IPR016024">
    <property type="entry name" value="ARM-type_fold"/>
</dbReference>
<keyword evidence="9" id="KW-1185">Reference proteome</keyword>
<comment type="subcellular location">
    <subcellularLocation>
        <location evidence="1">Endomembrane system</location>
        <topology evidence="1">Peripheral membrane protein</topology>
    </subcellularLocation>
</comment>
<feature type="repeat" description="ARM" evidence="4">
    <location>
        <begin position="282"/>
        <end position="324"/>
    </location>
</feature>
<evidence type="ECO:0000313" key="6">
    <source>
        <dbReference type="EMBL" id="RZC20820.1"/>
    </source>
</evidence>
<evidence type="ECO:0000313" key="9">
    <source>
        <dbReference type="Proteomes" id="UP000289340"/>
    </source>
</evidence>
<dbReference type="EMBL" id="QZWG01000003">
    <property type="protein sequence ID" value="RZC20820.1"/>
    <property type="molecule type" value="Genomic_DNA"/>
</dbReference>
<dbReference type="PANTHER" id="PTHR46710:SF11">
    <property type="entry name" value="ARMADILLO BTB ARABIDOPSIS PROTEIN 1"/>
    <property type="match status" value="1"/>
</dbReference>
<protein>
    <submittedName>
        <fullName evidence="6">Arm repeat protein interacting with ABF2 isoform A</fullName>
    </submittedName>
    <submittedName>
        <fullName evidence="7">Arm repeat protein interacting with ABF2 isoform B</fullName>
    </submittedName>
    <submittedName>
        <fullName evidence="8">Arm repeat protein interacting with ABF2 isoform C</fullName>
    </submittedName>
</protein>
<accession>A0A445LC11</accession>
<dbReference type="PROSITE" id="PS50097">
    <property type="entry name" value="BTB"/>
    <property type="match status" value="1"/>
</dbReference>
<evidence type="ECO:0000313" key="7">
    <source>
        <dbReference type="EMBL" id="RZC20821.1"/>
    </source>
</evidence>
<comment type="pathway">
    <text evidence="2">Protein modification; protein ubiquitination.</text>
</comment>
<comment type="caution">
    <text evidence="7">The sequence shown here is derived from an EMBL/GenBank/DDBJ whole genome shotgun (WGS) entry which is preliminary data.</text>
</comment>
<evidence type="ECO:0000256" key="2">
    <source>
        <dbReference type="ARBA" id="ARBA00004906"/>
    </source>
</evidence>